<reference evidence="1" key="2">
    <citation type="journal article" date="2023" name="IMA Fungus">
        <title>Comparative genomic study of the Penicillium genus elucidates a diverse pangenome and 15 lateral gene transfer events.</title>
        <authorList>
            <person name="Petersen C."/>
            <person name="Sorensen T."/>
            <person name="Nielsen M.R."/>
            <person name="Sondergaard T.E."/>
            <person name="Sorensen J.L."/>
            <person name="Fitzpatrick D.A."/>
            <person name="Frisvad J.C."/>
            <person name="Nielsen K.L."/>
        </authorList>
    </citation>
    <scope>NUCLEOTIDE SEQUENCE</scope>
    <source>
        <strain evidence="1">IBT 16849</strain>
    </source>
</reference>
<keyword evidence="2" id="KW-1185">Reference proteome</keyword>
<sequence length="82" mass="8788">MELASTRNLIDTESGQASVQRFVLLGGVGIPSNQDQAICRTSYHGSEIPVQRIASEFLMVVSSEPDKGTEDMHPGRKLVSGG</sequence>
<dbReference type="AlphaFoldDB" id="A0A9W9J5E2"/>
<dbReference type="Proteomes" id="UP001150879">
    <property type="component" value="Unassembled WGS sequence"/>
</dbReference>
<reference evidence="1" key="1">
    <citation type="submission" date="2022-11" db="EMBL/GenBank/DDBJ databases">
        <authorList>
            <person name="Petersen C."/>
        </authorList>
    </citation>
    <scope>NUCLEOTIDE SEQUENCE</scope>
    <source>
        <strain evidence="1">IBT 16849</strain>
    </source>
</reference>
<protein>
    <submittedName>
        <fullName evidence="1">Uncharacterized protein</fullName>
    </submittedName>
</protein>
<proteinExistence type="predicted"/>
<evidence type="ECO:0000313" key="1">
    <source>
        <dbReference type="EMBL" id="KAJ5189531.1"/>
    </source>
</evidence>
<dbReference type="EMBL" id="JAPQKP010000005">
    <property type="protein sequence ID" value="KAJ5189531.1"/>
    <property type="molecule type" value="Genomic_DNA"/>
</dbReference>
<evidence type="ECO:0000313" key="2">
    <source>
        <dbReference type="Proteomes" id="UP001150879"/>
    </source>
</evidence>
<gene>
    <name evidence="1" type="ORF">N7472_008545</name>
</gene>
<comment type="caution">
    <text evidence="1">The sequence shown here is derived from an EMBL/GenBank/DDBJ whole genome shotgun (WGS) entry which is preliminary data.</text>
</comment>
<organism evidence="1 2">
    <name type="scientific">Penicillium cf. griseofulvum</name>
    <dbReference type="NCBI Taxonomy" id="2972120"/>
    <lineage>
        <taxon>Eukaryota</taxon>
        <taxon>Fungi</taxon>
        <taxon>Dikarya</taxon>
        <taxon>Ascomycota</taxon>
        <taxon>Pezizomycotina</taxon>
        <taxon>Eurotiomycetes</taxon>
        <taxon>Eurotiomycetidae</taxon>
        <taxon>Eurotiales</taxon>
        <taxon>Aspergillaceae</taxon>
        <taxon>Penicillium</taxon>
    </lineage>
</organism>
<name>A0A9W9J5E2_9EURO</name>
<accession>A0A9W9J5E2</accession>